<dbReference type="PANTHER" id="PTHR42894">
    <property type="entry name" value="N-(5'-PHOSPHORIBOSYL)ANTHRANILATE ISOMERASE"/>
    <property type="match status" value="1"/>
</dbReference>
<evidence type="ECO:0000256" key="6">
    <source>
        <dbReference type="ARBA" id="ARBA00022822"/>
    </source>
</evidence>
<evidence type="ECO:0000313" key="12">
    <source>
        <dbReference type="Proteomes" id="UP000255233"/>
    </source>
</evidence>
<keyword evidence="8 9" id="KW-0413">Isomerase</keyword>
<dbReference type="EMBL" id="UGVL01000001">
    <property type="protein sequence ID" value="SUE34477.1"/>
    <property type="molecule type" value="Genomic_DNA"/>
</dbReference>
<dbReference type="EC" id="5.3.1.24" evidence="3 9"/>
<evidence type="ECO:0000256" key="3">
    <source>
        <dbReference type="ARBA" id="ARBA00012572"/>
    </source>
</evidence>
<dbReference type="InterPro" id="IPR044643">
    <property type="entry name" value="TrpF_fam"/>
</dbReference>
<dbReference type="InterPro" id="IPR013785">
    <property type="entry name" value="Aldolase_TIM"/>
</dbReference>
<feature type="domain" description="N-(5'phosphoribosyl) anthranilate isomerase (PRAI)" evidence="10">
    <location>
        <begin position="3"/>
        <end position="192"/>
    </location>
</feature>
<evidence type="ECO:0000256" key="5">
    <source>
        <dbReference type="ARBA" id="ARBA00022605"/>
    </source>
</evidence>
<dbReference type="PANTHER" id="PTHR42894:SF1">
    <property type="entry name" value="N-(5'-PHOSPHORIBOSYL)ANTHRANILATE ISOMERASE"/>
    <property type="match status" value="1"/>
</dbReference>
<dbReference type="InterPro" id="IPR001240">
    <property type="entry name" value="PRAI_dom"/>
</dbReference>
<keyword evidence="5 9" id="KW-0028">Amino-acid biosynthesis</keyword>
<dbReference type="CDD" id="cd00405">
    <property type="entry name" value="PRAI"/>
    <property type="match status" value="1"/>
</dbReference>
<dbReference type="HAMAP" id="MF_00135">
    <property type="entry name" value="PRAI"/>
    <property type="match status" value="1"/>
</dbReference>
<dbReference type="GO" id="GO:0000162">
    <property type="term" value="P:L-tryptophan biosynthetic process"/>
    <property type="evidence" value="ECO:0007669"/>
    <property type="project" value="UniProtKB-UniRule"/>
</dbReference>
<dbReference type="AlphaFoldDB" id="A0A379MUE8"/>
<name>A0A379MUE8_9BACT</name>
<keyword evidence="12" id="KW-1185">Reference proteome</keyword>
<dbReference type="GO" id="GO:0004640">
    <property type="term" value="F:phosphoribosylanthranilate isomerase activity"/>
    <property type="evidence" value="ECO:0007669"/>
    <property type="project" value="UniProtKB-UniRule"/>
</dbReference>
<evidence type="ECO:0000259" key="10">
    <source>
        <dbReference type="Pfam" id="PF00697"/>
    </source>
</evidence>
<comment type="catalytic activity">
    <reaction evidence="1 9">
        <text>N-(5-phospho-beta-D-ribosyl)anthranilate = 1-(2-carboxyphenylamino)-1-deoxy-D-ribulose 5-phosphate</text>
        <dbReference type="Rhea" id="RHEA:21540"/>
        <dbReference type="ChEBI" id="CHEBI:18277"/>
        <dbReference type="ChEBI" id="CHEBI:58613"/>
        <dbReference type="EC" id="5.3.1.24"/>
    </reaction>
</comment>
<reference evidence="11 12" key="1">
    <citation type="submission" date="2018-06" db="EMBL/GenBank/DDBJ databases">
        <authorList>
            <consortium name="Pathogen Informatics"/>
            <person name="Doyle S."/>
        </authorList>
    </citation>
    <scope>NUCLEOTIDE SEQUENCE [LARGE SCALE GENOMIC DNA]</scope>
    <source>
        <strain evidence="11 12">NCTC11190</strain>
    </source>
</reference>
<dbReference type="UniPathway" id="UPA00035">
    <property type="reaction ID" value="UER00042"/>
</dbReference>
<dbReference type="Pfam" id="PF00697">
    <property type="entry name" value="PRAI"/>
    <property type="match status" value="1"/>
</dbReference>
<evidence type="ECO:0000313" key="11">
    <source>
        <dbReference type="EMBL" id="SUE34477.1"/>
    </source>
</evidence>
<comment type="pathway">
    <text evidence="2 9">Amino-acid biosynthesis; L-tryptophan biosynthesis; L-tryptophan from chorismate: step 3/5.</text>
</comment>
<evidence type="ECO:0000256" key="8">
    <source>
        <dbReference type="ARBA" id="ARBA00023235"/>
    </source>
</evidence>
<evidence type="ECO:0000256" key="7">
    <source>
        <dbReference type="ARBA" id="ARBA00023141"/>
    </source>
</evidence>
<dbReference type="Proteomes" id="UP000255233">
    <property type="component" value="Unassembled WGS sequence"/>
</dbReference>
<sequence length="196" mass="21665">MRKAENIAAVAELAPEYMGFIFYRHSPRYAGSPDLSALPATIRKTGVFVDTPPDEMADTARHYGLQTLQLHGSETPGTCRKLREAGYEIIKAFGIETAEDFARTAGYTACCDLFLFDTRTPGHGGSGRRFDWHILEAYTGKTPFLLSGGISPADADEILTLNHPMLYGIDLNSRFETEAGLKNTESLEHFIKTIRS</sequence>
<organism evidence="11 12">
    <name type="scientific">Rikenella microfusus</name>
    <dbReference type="NCBI Taxonomy" id="28139"/>
    <lineage>
        <taxon>Bacteria</taxon>
        <taxon>Pseudomonadati</taxon>
        <taxon>Bacteroidota</taxon>
        <taxon>Bacteroidia</taxon>
        <taxon>Bacteroidales</taxon>
        <taxon>Rikenellaceae</taxon>
        <taxon>Rikenella</taxon>
    </lineage>
</organism>
<keyword evidence="7 9" id="KW-0057">Aromatic amino acid biosynthesis</keyword>
<comment type="similarity">
    <text evidence="9">Belongs to the TrpF family.</text>
</comment>
<keyword evidence="6 9" id="KW-0822">Tryptophan biosynthesis</keyword>
<accession>A0A379MUE8</accession>
<protein>
    <recommendedName>
        <fullName evidence="4 9">N-(5'-phosphoribosyl)anthranilate isomerase</fullName>
        <shortName evidence="9">PRAI</shortName>
        <ecNumber evidence="3 9">5.3.1.24</ecNumber>
    </recommendedName>
</protein>
<dbReference type="InterPro" id="IPR011060">
    <property type="entry name" value="RibuloseP-bd_barrel"/>
</dbReference>
<evidence type="ECO:0000256" key="4">
    <source>
        <dbReference type="ARBA" id="ARBA00022272"/>
    </source>
</evidence>
<dbReference type="SUPFAM" id="SSF51366">
    <property type="entry name" value="Ribulose-phoshate binding barrel"/>
    <property type="match status" value="1"/>
</dbReference>
<dbReference type="OrthoDB" id="9786954at2"/>
<proteinExistence type="inferred from homology"/>
<evidence type="ECO:0000256" key="9">
    <source>
        <dbReference type="HAMAP-Rule" id="MF_00135"/>
    </source>
</evidence>
<dbReference type="Gene3D" id="3.20.20.70">
    <property type="entry name" value="Aldolase class I"/>
    <property type="match status" value="1"/>
</dbReference>
<dbReference type="STRING" id="880526.GCA_000427365_02118"/>
<evidence type="ECO:0000256" key="1">
    <source>
        <dbReference type="ARBA" id="ARBA00001164"/>
    </source>
</evidence>
<gene>
    <name evidence="9 11" type="primary">trpF</name>
    <name evidence="11" type="ORF">NCTC11190_01701</name>
</gene>
<evidence type="ECO:0000256" key="2">
    <source>
        <dbReference type="ARBA" id="ARBA00004664"/>
    </source>
</evidence>